<organism evidence="2 3">
    <name type="scientific">Daphnia pulex</name>
    <name type="common">Water flea</name>
    <dbReference type="NCBI Taxonomy" id="6669"/>
    <lineage>
        <taxon>Eukaryota</taxon>
        <taxon>Metazoa</taxon>
        <taxon>Ecdysozoa</taxon>
        <taxon>Arthropoda</taxon>
        <taxon>Crustacea</taxon>
        <taxon>Branchiopoda</taxon>
        <taxon>Diplostraca</taxon>
        <taxon>Cladocera</taxon>
        <taxon>Anomopoda</taxon>
        <taxon>Daphniidae</taxon>
        <taxon>Daphnia</taxon>
    </lineage>
</organism>
<name>E9GI94_DAPPU</name>
<evidence type="ECO:0000313" key="2">
    <source>
        <dbReference type="EMBL" id="EFX80811.1"/>
    </source>
</evidence>
<keyword evidence="3" id="KW-1185">Reference proteome</keyword>
<accession>E9GI94</accession>
<dbReference type="PANTHER" id="PTHR35185">
    <property type="entry name" value="SERINE/THREONINE-RICH PROTEIN ADG2-RELATED"/>
    <property type="match status" value="1"/>
</dbReference>
<sequence>MRPCNTDTNSKYTRISYEVFKPIPSTVNLKKERPVCISFTLDEGHGDHYVKLACGGVEVGPIPQQRHLQKESCYTEVPEYCTKAPGYYTTTYAALSYYTESPQYCSSPSYTTKGSITTPMLRSTAQLQIMERKGERNQSSGHLRHGNSSCSAMAQYYTITYVTPRLCTKAPECYTEGTNFYTTKALEYYTTTYHVNYGGVLLLGVVSLMAGSTTGVPMSSGYGDYQTSTSAAPAYYTEALKCYSIKAPVYYSTAHVALSYYAECPKYFFPSYTTEGSSTTSRLPSTTSPRHRSTKTVDYYTEAIIGYYTEYLTCHTTEAPKYCTTTYVAPAYTTKAAEYYTTKAAEYYTTKGAEYYTTKAAEYYTTKAAEYYTTKAAEYYTTKAAEYYTTKAAEYYTTKGAEYYTTKAAEYYTTKAAEYYTTKAAEYYTTKAAANSYYTTKANEYYTTSYASTTYYIEAPKFYS</sequence>
<evidence type="ECO:0000256" key="1">
    <source>
        <dbReference type="ARBA" id="ARBA00022729"/>
    </source>
</evidence>
<dbReference type="InParanoid" id="E9GI94"/>
<evidence type="ECO:0000313" key="3">
    <source>
        <dbReference type="Proteomes" id="UP000000305"/>
    </source>
</evidence>
<keyword evidence="1" id="KW-0732">Signal</keyword>
<protein>
    <submittedName>
        <fullName evidence="2">Uncharacterized protein</fullName>
    </submittedName>
</protein>
<dbReference type="PANTHER" id="PTHR35185:SF1">
    <property type="entry name" value="UPF0619 GPI-ANCHORED MEMBRANE PROTEIN C1322.10"/>
    <property type="match status" value="1"/>
</dbReference>
<dbReference type="AlphaFoldDB" id="E9GI94"/>
<dbReference type="Proteomes" id="UP000000305">
    <property type="component" value="Unassembled WGS sequence"/>
</dbReference>
<proteinExistence type="predicted"/>
<gene>
    <name evidence="2" type="ORF">DAPPUDRAFT_243221</name>
</gene>
<dbReference type="PhylomeDB" id="E9GI94"/>
<dbReference type="HOGENOM" id="CLU_671330_0_0_1"/>
<dbReference type="EMBL" id="GL732546">
    <property type="protein sequence ID" value="EFX80811.1"/>
    <property type="molecule type" value="Genomic_DNA"/>
</dbReference>
<reference evidence="2 3" key="1">
    <citation type="journal article" date="2011" name="Science">
        <title>The ecoresponsive genome of Daphnia pulex.</title>
        <authorList>
            <person name="Colbourne J.K."/>
            <person name="Pfrender M.E."/>
            <person name="Gilbert D."/>
            <person name="Thomas W.K."/>
            <person name="Tucker A."/>
            <person name="Oakley T.H."/>
            <person name="Tokishita S."/>
            <person name="Aerts A."/>
            <person name="Arnold G.J."/>
            <person name="Basu M.K."/>
            <person name="Bauer D.J."/>
            <person name="Caceres C.E."/>
            <person name="Carmel L."/>
            <person name="Casola C."/>
            <person name="Choi J.H."/>
            <person name="Detter J.C."/>
            <person name="Dong Q."/>
            <person name="Dusheyko S."/>
            <person name="Eads B.D."/>
            <person name="Frohlich T."/>
            <person name="Geiler-Samerotte K.A."/>
            <person name="Gerlach D."/>
            <person name="Hatcher P."/>
            <person name="Jogdeo S."/>
            <person name="Krijgsveld J."/>
            <person name="Kriventseva E.V."/>
            <person name="Kultz D."/>
            <person name="Laforsch C."/>
            <person name="Lindquist E."/>
            <person name="Lopez J."/>
            <person name="Manak J.R."/>
            <person name="Muller J."/>
            <person name="Pangilinan J."/>
            <person name="Patwardhan R.P."/>
            <person name="Pitluck S."/>
            <person name="Pritham E.J."/>
            <person name="Rechtsteiner A."/>
            <person name="Rho M."/>
            <person name="Rogozin I.B."/>
            <person name="Sakarya O."/>
            <person name="Salamov A."/>
            <person name="Schaack S."/>
            <person name="Shapiro H."/>
            <person name="Shiga Y."/>
            <person name="Skalitzky C."/>
            <person name="Smith Z."/>
            <person name="Souvorov A."/>
            <person name="Sung W."/>
            <person name="Tang Z."/>
            <person name="Tsuchiya D."/>
            <person name="Tu H."/>
            <person name="Vos H."/>
            <person name="Wang M."/>
            <person name="Wolf Y.I."/>
            <person name="Yamagata H."/>
            <person name="Yamada T."/>
            <person name="Ye Y."/>
            <person name="Shaw J.R."/>
            <person name="Andrews J."/>
            <person name="Crease T.J."/>
            <person name="Tang H."/>
            <person name="Lucas S.M."/>
            <person name="Robertson H.M."/>
            <person name="Bork P."/>
            <person name="Koonin E.V."/>
            <person name="Zdobnov E.M."/>
            <person name="Grigoriev I.V."/>
            <person name="Lynch M."/>
            <person name="Boore J.L."/>
        </authorList>
    </citation>
    <scope>NUCLEOTIDE SEQUENCE [LARGE SCALE GENOMIC DNA]</scope>
</reference>
<dbReference type="KEGG" id="dpx:DAPPUDRAFT_243221"/>
<dbReference type="InterPro" id="IPR052479">
    <property type="entry name" value="GPI-anchor_Adhesion_Reg"/>
</dbReference>